<feature type="transmembrane region" description="Helical" evidence="11">
    <location>
        <begin position="58"/>
        <end position="79"/>
    </location>
</feature>
<dbReference type="InterPro" id="IPR003675">
    <property type="entry name" value="Rce1/LyrA-like_dom"/>
</dbReference>
<comment type="subcellular location">
    <subcellularLocation>
        <location evidence="1">Endoplasmic reticulum membrane</location>
        <topology evidence="1">Multi-pass membrane protein</topology>
    </subcellularLocation>
</comment>
<dbReference type="InterPro" id="IPR039731">
    <property type="entry name" value="Rce1"/>
</dbReference>
<accession>A0A8H2VC89</accession>
<dbReference type="Pfam" id="PF02517">
    <property type="entry name" value="Rce1-like"/>
    <property type="match status" value="1"/>
</dbReference>
<organism evidence="13 14">
    <name type="scientific">Maudiozyma barnettii</name>
    <dbReference type="NCBI Taxonomy" id="61262"/>
    <lineage>
        <taxon>Eukaryota</taxon>
        <taxon>Fungi</taxon>
        <taxon>Dikarya</taxon>
        <taxon>Ascomycota</taxon>
        <taxon>Saccharomycotina</taxon>
        <taxon>Saccharomycetes</taxon>
        <taxon>Saccharomycetales</taxon>
        <taxon>Saccharomycetaceae</taxon>
        <taxon>Maudiozyma</taxon>
    </lineage>
</organism>
<keyword evidence="6" id="KW-0256">Endoplasmic reticulum</keyword>
<evidence type="ECO:0000256" key="1">
    <source>
        <dbReference type="ARBA" id="ARBA00004477"/>
    </source>
</evidence>
<evidence type="ECO:0000256" key="6">
    <source>
        <dbReference type="ARBA" id="ARBA00022824"/>
    </source>
</evidence>
<protein>
    <recommendedName>
        <fullName evidence="10">intramembrane prenyl-peptidase Rce1</fullName>
        <ecNumber evidence="10">3.4.26.1</ecNumber>
    </recommendedName>
</protein>
<dbReference type="PANTHER" id="PTHR13046:SF0">
    <property type="entry name" value="CAAX PRENYL PROTEASE 2"/>
    <property type="match status" value="1"/>
</dbReference>
<evidence type="ECO:0000256" key="2">
    <source>
        <dbReference type="ARBA" id="ARBA00006897"/>
    </source>
</evidence>
<dbReference type="EC" id="3.4.26.1" evidence="10"/>
<keyword evidence="4 11" id="KW-0812">Transmembrane</keyword>
<keyword evidence="3 13" id="KW-0645">Protease</keyword>
<dbReference type="GeneID" id="64855762"/>
<dbReference type="GO" id="GO:0004222">
    <property type="term" value="F:metalloendopeptidase activity"/>
    <property type="evidence" value="ECO:0007669"/>
    <property type="project" value="InterPro"/>
</dbReference>
<dbReference type="PANTHER" id="PTHR13046">
    <property type="entry name" value="PROTEASE U48 CAAX PRENYL PROTEASE RCE1"/>
    <property type="match status" value="1"/>
</dbReference>
<keyword evidence="8 11" id="KW-0472">Membrane</keyword>
<comment type="caution">
    <text evidence="13">The sequence shown here is derived from an EMBL/GenBank/DDBJ whole genome shotgun (WGS) entry which is preliminary data.</text>
</comment>
<dbReference type="EMBL" id="CAEFZW010000002">
    <property type="protein sequence ID" value="CAB4252630.1"/>
    <property type="molecule type" value="Genomic_DNA"/>
</dbReference>
<dbReference type="Proteomes" id="UP000644660">
    <property type="component" value="Unassembled WGS sequence"/>
</dbReference>
<keyword evidence="14" id="KW-1185">Reference proteome</keyword>
<comment type="catalytic activity">
    <reaction evidence="9">
        <text>Hydrolyzes the peptide bond -P2-(S-farnesyl or geranylgeranyl)C-P1'-P2'-P3'-COOH where P1' and P2' are amino acids with aliphatic sidechains and P3' is any C-terminal residue.</text>
        <dbReference type="EC" id="3.4.26.1"/>
    </reaction>
</comment>
<sequence length="320" mass="36745">MNTTDRVYISLTMSELIIGYTTLLYISASYVSVLYVSSRDAEQYKRKRDDPRVIKSRMQRISLLTLFNILVIPLLQTIFDTSGSSYISHVLNLGIIPCRQLDGQWDIKLYLQNCFESVILISQLYIGPITDIILYYIATKCDTLYADFFELFNNIWSIRNIIFAPITEELFYTSMLLTTYMAFFNSQHNSFKRLLLEPPLFFGIAHIHHGYETYVSGNSNILSILISTIFQMVYTSLFGILTNYIFIITHGNLLSCIALHSICNIIGFPNGSELVTYCTIIKPVHPSSNRFRLVQLWKKIYIGLLFVGILLFVKGLGNFS</sequence>
<feature type="transmembrane region" description="Helical" evidence="11">
    <location>
        <begin position="300"/>
        <end position="317"/>
    </location>
</feature>
<evidence type="ECO:0000256" key="11">
    <source>
        <dbReference type="SAM" id="Phobius"/>
    </source>
</evidence>
<evidence type="ECO:0000259" key="12">
    <source>
        <dbReference type="Pfam" id="PF02517"/>
    </source>
</evidence>
<evidence type="ECO:0000256" key="8">
    <source>
        <dbReference type="ARBA" id="ARBA00023136"/>
    </source>
</evidence>
<evidence type="ECO:0000256" key="3">
    <source>
        <dbReference type="ARBA" id="ARBA00022670"/>
    </source>
</evidence>
<comment type="similarity">
    <text evidence="2">Belongs to the peptidase U48 family.</text>
</comment>
<reference evidence="13 14" key="1">
    <citation type="submission" date="2020-05" db="EMBL/GenBank/DDBJ databases">
        <authorList>
            <person name="Casaregola S."/>
            <person name="Devillers H."/>
            <person name="Grondin C."/>
        </authorList>
    </citation>
    <scope>NUCLEOTIDE SEQUENCE [LARGE SCALE GENOMIC DNA]</scope>
    <source>
        <strain evidence="13 14">CLIB 1767</strain>
    </source>
</reference>
<gene>
    <name evidence="13" type="ORF">KABA2_02S00748</name>
</gene>
<feature type="transmembrane region" description="Helical" evidence="11">
    <location>
        <begin position="221"/>
        <end position="246"/>
    </location>
</feature>
<feature type="domain" description="CAAX prenyl protease 2/Lysostaphin resistance protein A-like" evidence="12">
    <location>
        <begin position="155"/>
        <end position="266"/>
    </location>
</feature>
<evidence type="ECO:0000256" key="10">
    <source>
        <dbReference type="ARBA" id="ARBA00049729"/>
    </source>
</evidence>
<feature type="transmembrane region" description="Helical" evidence="11">
    <location>
        <begin position="17"/>
        <end position="37"/>
    </location>
</feature>
<dbReference type="RefSeq" id="XP_041404668.1">
    <property type="nucleotide sequence ID" value="XM_041548734.1"/>
</dbReference>
<dbReference type="GO" id="GO:0005789">
    <property type="term" value="C:endoplasmic reticulum membrane"/>
    <property type="evidence" value="ECO:0007669"/>
    <property type="project" value="UniProtKB-SubCell"/>
</dbReference>
<name>A0A8H2VC89_9SACH</name>
<proteinExistence type="inferred from homology"/>
<keyword evidence="5" id="KW-0378">Hydrolase</keyword>
<evidence type="ECO:0000313" key="14">
    <source>
        <dbReference type="Proteomes" id="UP000644660"/>
    </source>
</evidence>
<dbReference type="GO" id="GO:0071586">
    <property type="term" value="P:CAAX-box protein processing"/>
    <property type="evidence" value="ECO:0007669"/>
    <property type="project" value="InterPro"/>
</dbReference>
<dbReference type="OrthoDB" id="271604at2759"/>
<evidence type="ECO:0000313" key="13">
    <source>
        <dbReference type="EMBL" id="CAB4252630.1"/>
    </source>
</evidence>
<evidence type="ECO:0000256" key="9">
    <source>
        <dbReference type="ARBA" id="ARBA00047280"/>
    </source>
</evidence>
<evidence type="ECO:0000256" key="5">
    <source>
        <dbReference type="ARBA" id="ARBA00022801"/>
    </source>
</evidence>
<evidence type="ECO:0000256" key="7">
    <source>
        <dbReference type="ARBA" id="ARBA00022989"/>
    </source>
</evidence>
<dbReference type="AlphaFoldDB" id="A0A8H2VC89"/>
<evidence type="ECO:0000256" key="4">
    <source>
        <dbReference type="ARBA" id="ARBA00022692"/>
    </source>
</evidence>
<keyword evidence="7 11" id="KW-1133">Transmembrane helix</keyword>